<evidence type="ECO:0000313" key="1">
    <source>
        <dbReference type="EMBL" id="MBC8336079.1"/>
    </source>
</evidence>
<dbReference type="Proteomes" id="UP000614469">
    <property type="component" value="Unassembled WGS sequence"/>
</dbReference>
<sequence length="112" mass="12198">MQLTPYTDSWEEDDPHANFKEDVAHYTVADPLPTIEGLSQATGVPVPALIRYVLVKYAASNADALLAMGPLVINQMEEHIATAEADGTDQARLKAYDALREVVSWLVVGMKG</sequence>
<dbReference type="Pfam" id="PF19492">
    <property type="entry name" value="DUF6027"/>
    <property type="match status" value="1"/>
</dbReference>
<comment type="caution">
    <text evidence="1">The sequence shown here is derived from an EMBL/GenBank/DDBJ whole genome shotgun (WGS) entry which is preliminary data.</text>
</comment>
<dbReference type="InterPro" id="IPR046069">
    <property type="entry name" value="DUF6027"/>
</dbReference>
<dbReference type="EMBL" id="JACNJN010000137">
    <property type="protein sequence ID" value="MBC8336079.1"/>
    <property type="molecule type" value="Genomic_DNA"/>
</dbReference>
<dbReference type="AlphaFoldDB" id="A0A8J6NMT4"/>
<protein>
    <submittedName>
        <fullName evidence="1">Uncharacterized protein</fullName>
    </submittedName>
</protein>
<proteinExistence type="predicted"/>
<evidence type="ECO:0000313" key="2">
    <source>
        <dbReference type="Proteomes" id="UP000614469"/>
    </source>
</evidence>
<accession>A0A8J6NMT4</accession>
<organism evidence="1 2">
    <name type="scientific">Candidatus Desulfolinea nitratireducens</name>
    <dbReference type="NCBI Taxonomy" id="2841698"/>
    <lineage>
        <taxon>Bacteria</taxon>
        <taxon>Bacillati</taxon>
        <taxon>Chloroflexota</taxon>
        <taxon>Anaerolineae</taxon>
        <taxon>Anaerolineales</taxon>
        <taxon>Anaerolineales incertae sedis</taxon>
        <taxon>Candidatus Desulfolinea</taxon>
    </lineage>
</organism>
<reference evidence="1 2" key="1">
    <citation type="submission" date="2020-08" db="EMBL/GenBank/DDBJ databases">
        <title>Bridging the membrane lipid divide: bacteria of the FCB group superphylum have the potential to synthesize archaeal ether lipids.</title>
        <authorList>
            <person name="Villanueva L."/>
            <person name="Von Meijenfeldt F.A.B."/>
            <person name="Westbye A.B."/>
            <person name="Yadav S."/>
            <person name="Hopmans E.C."/>
            <person name="Dutilh B.E."/>
            <person name="Sinninghe Damste J.S."/>
        </authorList>
    </citation>
    <scope>NUCLEOTIDE SEQUENCE [LARGE SCALE GENOMIC DNA]</scope>
    <source>
        <strain evidence="1">NIOZ-UU36</strain>
    </source>
</reference>
<gene>
    <name evidence="1" type="ORF">H8E29_12495</name>
</gene>
<name>A0A8J6NMT4_9CHLR</name>